<dbReference type="OrthoDB" id="7805935at2"/>
<reference evidence="2 3" key="1">
    <citation type="submission" date="2016-10" db="EMBL/GenBank/DDBJ databases">
        <authorList>
            <person name="de Groot N.N."/>
        </authorList>
    </citation>
    <scope>NUCLEOTIDE SEQUENCE [LARGE SCALE GENOMIC DNA]</scope>
    <source>
        <strain evidence="2 3">DSM 22220</strain>
    </source>
</reference>
<dbReference type="SUPFAM" id="SSF103473">
    <property type="entry name" value="MFS general substrate transporter"/>
    <property type="match status" value="1"/>
</dbReference>
<feature type="transmembrane region" description="Helical" evidence="1">
    <location>
        <begin position="142"/>
        <end position="160"/>
    </location>
</feature>
<feature type="transmembrane region" description="Helical" evidence="1">
    <location>
        <begin position="75"/>
        <end position="96"/>
    </location>
</feature>
<evidence type="ECO:0000256" key="1">
    <source>
        <dbReference type="SAM" id="Phobius"/>
    </source>
</evidence>
<name>A0A1G7F8F7_9RHOB</name>
<evidence type="ECO:0000313" key="2">
    <source>
        <dbReference type="EMBL" id="SDE71805.1"/>
    </source>
</evidence>
<feature type="transmembrane region" description="Helical" evidence="1">
    <location>
        <begin position="172"/>
        <end position="190"/>
    </location>
</feature>
<dbReference type="Proteomes" id="UP000199344">
    <property type="component" value="Unassembled WGS sequence"/>
</dbReference>
<keyword evidence="3" id="KW-1185">Reference proteome</keyword>
<gene>
    <name evidence="2" type="ORF">SAMN05421538_11035</name>
</gene>
<dbReference type="STRING" id="591205.SAMN05421538_11035"/>
<proteinExistence type="predicted"/>
<keyword evidence="1" id="KW-1133">Transmembrane helix</keyword>
<feature type="transmembrane region" description="Helical" evidence="1">
    <location>
        <begin position="338"/>
        <end position="359"/>
    </location>
</feature>
<protein>
    <recommendedName>
        <fullName evidence="4">Major Facilitator Superfamily protein</fullName>
    </recommendedName>
</protein>
<keyword evidence="1" id="KW-0472">Membrane</keyword>
<feature type="transmembrane region" description="Helical" evidence="1">
    <location>
        <begin position="371"/>
        <end position="395"/>
    </location>
</feature>
<feature type="transmembrane region" description="Helical" evidence="1">
    <location>
        <begin position="442"/>
        <end position="462"/>
    </location>
</feature>
<accession>A0A1G7F8F7</accession>
<feature type="transmembrane region" description="Helical" evidence="1">
    <location>
        <begin position="312"/>
        <end position="331"/>
    </location>
</feature>
<dbReference type="RefSeq" id="WP_090524847.1">
    <property type="nucleotide sequence ID" value="NZ_FNAH01000010.1"/>
</dbReference>
<keyword evidence="1" id="KW-0812">Transmembrane</keyword>
<organism evidence="2 3">
    <name type="scientific">Paracoccus isoporae</name>
    <dbReference type="NCBI Taxonomy" id="591205"/>
    <lineage>
        <taxon>Bacteria</taxon>
        <taxon>Pseudomonadati</taxon>
        <taxon>Pseudomonadota</taxon>
        <taxon>Alphaproteobacteria</taxon>
        <taxon>Rhodobacterales</taxon>
        <taxon>Paracoccaceae</taxon>
        <taxon>Paracoccus</taxon>
    </lineage>
</organism>
<feature type="transmembrane region" description="Helical" evidence="1">
    <location>
        <begin position="102"/>
        <end position="121"/>
    </location>
</feature>
<evidence type="ECO:0000313" key="3">
    <source>
        <dbReference type="Proteomes" id="UP000199344"/>
    </source>
</evidence>
<feature type="transmembrane region" description="Helical" evidence="1">
    <location>
        <begin position="407"/>
        <end position="430"/>
    </location>
</feature>
<feature type="transmembrane region" description="Helical" evidence="1">
    <location>
        <begin position="210"/>
        <end position="229"/>
    </location>
</feature>
<dbReference type="EMBL" id="FNAH01000010">
    <property type="protein sequence ID" value="SDE71805.1"/>
    <property type="molecule type" value="Genomic_DNA"/>
</dbReference>
<dbReference type="AlphaFoldDB" id="A0A1G7F8F7"/>
<dbReference type="InterPro" id="IPR036259">
    <property type="entry name" value="MFS_trans_sf"/>
</dbReference>
<dbReference type="Gene3D" id="1.20.1250.20">
    <property type="entry name" value="MFS general substrate transporter like domains"/>
    <property type="match status" value="1"/>
</dbReference>
<feature type="transmembrane region" description="Helical" evidence="1">
    <location>
        <begin position="235"/>
        <end position="255"/>
    </location>
</feature>
<feature type="transmembrane region" description="Helical" evidence="1">
    <location>
        <begin position="275"/>
        <end position="292"/>
    </location>
</feature>
<feature type="transmembrane region" description="Helical" evidence="1">
    <location>
        <begin position="44"/>
        <end position="63"/>
    </location>
</feature>
<evidence type="ECO:0008006" key="4">
    <source>
        <dbReference type="Google" id="ProtNLM"/>
    </source>
</evidence>
<sequence length="474" mass="50178">MNSAGLLLLALLIVLGNGLRSVVTSTVSISQGSFASFLSISVEATTMLIEQLMGAVLLSLLLAPWLMQRFRTDPLAVAMTLLSIAAAGGLAVLFFLAPPVDIRVAAVAVLFPLLGFGLATLAPISQRWIDRAEGERHRKLMLGAWSVAMPCAFLITPQLVRVVAPRYGLDVFFLGFAGILLSFLFAMGLLRMRDAPRTGAAAPPMQGGMLFAALMALFSFQLVTFLISVEGLRSALVMPAAGLMVVCLGWLIRVWRRARAQAGNASSTGGGRQMAGLFLMLFLLNMATTGFYDNAFMVRHLCSNTLIADRATISALAQVAATLLTAAALRWGVSQSLLILLGVGLSLAGLASYMAYPGLLVPGYGIETENLLFIASRSVTGAGVGMALTAAIFAVDRLAGTDTRAPLFLAFVVILGTEVGLEAMEVLGQAVMLARDTTSPPYLMFFLLQAMLALLSLSGLFLRDRRASGQPQPA</sequence>